<keyword evidence="1" id="KW-0472">Membrane</keyword>
<comment type="caution">
    <text evidence="3">The sequence shown here is derived from an EMBL/GenBank/DDBJ whole genome shotgun (WGS) entry which is preliminary data.</text>
</comment>
<keyword evidence="1" id="KW-0812">Transmembrane</keyword>
<dbReference type="PROSITE" id="PS51857">
    <property type="entry name" value="CSD_2"/>
    <property type="match status" value="1"/>
</dbReference>
<dbReference type="AlphaFoldDB" id="A0A7W3J9Z0"/>
<sequence length="175" mass="18195">MAEGTVSAYDREAGWGTIVPDDGGPPVRVHQVEIRSHGDQVLERGERVAFGIEQDDDGAFATTVTPLGPILSEEELAQLGLVPEPEPAGNDAAADGAAADADGAAIAGRAADCPEEPEKLPTWMSAVIALLGSAALVLLVIGVFQVSDGNDEWLAPLIISGVVLTVLQSIPHERW</sequence>
<dbReference type="InterPro" id="IPR012340">
    <property type="entry name" value="NA-bd_OB-fold"/>
</dbReference>
<keyword evidence="4" id="KW-1185">Reference proteome</keyword>
<feature type="transmembrane region" description="Helical" evidence="1">
    <location>
        <begin position="126"/>
        <end position="147"/>
    </location>
</feature>
<protein>
    <submittedName>
        <fullName evidence="3">Cold shock CspA family protein</fullName>
    </submittedName>
</protein>
<proteinExistence type="predicted"/>
<evidence type="ECO:0000313" key="4">
    <source>
        <dbReference type="Proteomes" id="UP000540568"/>
    </source>
</evidence>
<gene>
    <name evidence="3" type="ORF">FHX71_002944</name>
</gene>
<dbReference type="SMART" id="SM00357">
    <property type="entry name" value="CSP"/>
    <property type="match status" value="1"/>
</dbReference>
<accession>A0A7W3J9Z0</accession>
<dbReference type="EMBL" id="JACGWV010000001">
    <property type="protein sequence ID" value="MBA8809002.1"/>
    <property type="molecule type" value="Genomic_DNA"/>
</dbReference>
<evidence type="ECO:0000313" key="3">
    <source>
        <dbReference type="EMBL" id="MBA8809002.1"/>
    </source>
</evidence>
<dbReference type="Pfam" id="PF00313">
    <property type="entry name" value="CSD"/>
    <property type="match status" value="1"/>
</dbReference>
<evidence type="ECO:0000259" key="2">
    <source>
        <dbReference type="PROSITE" id="PS51857"/>
    </source>
</evidence>
<dbReference type="SUPFAM" id="SSF50249">
    <property type="entry name" value="Nucleic acid-binding proteins"/>
    <property type="match status" value="1"/>
</dbReference>
<name>A0A7W3J9Z0_9MICO</name>
<dbReference type="InterPro" id="IPR002059">
    <property type="entry name" value="CSP_DNA-bd"/>
</dbReference>
<dbReference type="Gene3D" id="2.40.50.140">
    <property type="entry name" value="Nucleic acid-binding proteins"/>
    <property type="match status" value="1"/>
</dbReference>
<dbReference type="GO" id="GO:0003676">
    <property type="term" value="F:nucleic acid binding"/>
    <property type="evidence" value="ECO:0007669"/>
    <property type="project" value="InterPro"/>
</dbReference>
<feature type="transmembrane region" description="Helical" evidence="1">
    <location>
        <begin position="153"/>
        <end position="170"/>
    </location>
</feature>
<organism evidence="3 4">
    <name type="scientific">Promicromonospora sukumoe</name>
    <dbReference type="NCBI Taxonomy" id="88382"/>
    <lineage>
        <taxon>Bacteria</taxon>
        <taxon>Bacillati</taxon>
        <taxon>Actinomycetota</taxon>
        <taxon>Actinomycetes</taxon>
        <taxon>Micrococcales</taxon>
        <taxon>Promicromonosporaceae</taxon>
        <taxon>Promicromonospora</taxon>
    </lineage>
</organism>
<reference evidence="3 4" key="1">
    <citation type="submission" date="2020-07" db="EMBL/GenBank/DDBJ databases">
        <title>Sequencing the genomes of 1000 actinobacteria strains.</title>
        <authorList>
            <person name="Klenk H.-P."/>
        </authorList>
    </citation>
    <scope>NUCLEOTIDE SEQUENCE [LARGE SCALE GENOMIC DNA]</scope>
    <source>
        <strain evidence="3 4">DSM 44121</strain>
    </source>
</reference>
<dbReference type="RefSeq" id="WP_182617498.1">
    <property type="nucleotide sequence ID" value="NZ_BAAATF010000003.1"/>
</dbReference>
<evidence type="ECO:0000256" key="1">
    <source>
        <dbReference type="SAM" id="Phobius"/>
    </source>
</evidence>
<dbReference type="Proteomes" id="UP000540568">
    <property type="component" value="Unassembled WGS sequence"/>
</dbReference>
<dbReference type="InterPro" id="IPR011129">
    <property type="entry name" value="CSD"/>
</dbReference>
<feature type="domain" description="CSD" evidence="2">
    <location>
        <begin position="1"/>
        <end position="66"/>
    </location>
</feature>
<keyword evidence="1" id="KW-1133">Transmembrane helix</keyword>